<evidence type="ECO:0008006" key="3">
    <source>
        <dbReference type="Google" id="ProtNLM"/>
    </source>
</evidence>
<evidence type="ECO:0000313" key="1">
    <source>
        <dbReference type="EMBL" id="SEK27509.1"/>
    </source>
</evidence>
<keyword evidence="2" id="KW-1185">Reference proteome</keyword>
<gene>
    <name evidence="1" type="ORF">SAMN02910377_00421</name>
</gene>
<name>A0A1H7FNE6_9FIRM</name>
<reference evidence="2" key="1">
    <citation type="submission" date="2016-10" db="EMBL/GenBank/DDBJ databases">
        <authorList>
            <person name="Varghese N."/>
        </authorList>
    </citation>
    <scope>NUCLEOTIDE SEQUENCE [LARGE SCALE GENOMIC DNA]</scope>
    <source>
        <strain evidence="2">ACV-9</strain>
    </source>
</reference>
<proteinExistence type="predicted"/>
<protein>
    <recommendedName>
        <fullName evidence="3">DUF3990 domain-containing protein</fullName>
    </recommendedName>
</protein>
<dbReference type="InterPro" id="IPR025051">
    <property type="entry name" value="DUF3990"/>
</dbReference>
<dbReference type="AlphaFoldDB" id="A0A1H7FNE6"/>
<accession>A0A1H7FNE6</accession>
<evidence type="ECO:0000313" key="2">
    <source>
        <dbReference type="Proteomes" id="UP000182321"/>
    </source>
</evidence>
<dbReference type="RefSeq" id="WP_074788910.1">
    <property type="nucleotide sequence ID" value="NZ_FNZX01000004.1"/>
</dbReference>
<sequence>MKLQLFHTSYEEIKNPDIHYGRKNADFGQGFYTSDDSDFAGRWAREKAGCDIIINKYELELDGLHIKEFSRSSEWADYIFNNRAAKDDYLSEYDVIKGPIANDTLYNTFGIITSGFLSKKEALELLLQGGCYYQIVLKTPKAAAHLKWVGSEILSHEKALSYQDIVKKEEEEYQEAISQILS</sequence>
<dbReference type="Pfam" id="PF13151">
    <property type="entry name" value="DUF3990"/>
    <property type="match status" value="1"/>
</dbReference>
<dbReference type="Proteomes" id="UP000182321">
    <property type="component" value="Unassembled WGS sequence"/>
</dbReference>
<dbReference type="EMBL" id="FNZX01000004">
    <property type="protein sequence ID" value="SEK27509.1"/>
    <property type="molecule type" value="Genomic_DNA"/>
</dbReference>
<organism evidence="1 2">
    <name type="scientific">Pseudobutyrivibrio ruminis</name>
    <dbReference type="NCBI Taxonomy" id="46206"/>
    <lineage>
        <taxon>Bacteria</taxon>
        <taxon>Bacillati</taxon>
        <taxon>Bacillota</taxon>
        <taxon>Clostridia</taxon>
        <taxon>Lachnospirales</taxon>
        <taxon>Lachnospiraceae</taxon>
        <taxon>Pseudobutyrivibrio</taxon>
    </lineage>
</organism>